<dbReference type="RefSeq" id="WP_112256096.1">
    <property type="nucleotide sequence ID" value="NZ_QMIG01000001.1"/>
</dbReference>
<organism evidence="1 2">
    <name type="scientific">Phytoactinopolyspora halophila</name>
    <dbReference type="NCBI Taxonomy" id="1981511"/>
    <lineage>
        <taxon>Bacteria</taxon>
        <taxon>Bacillati</taxon>
        <taxon>Actinomycetota</taxon>
        <taxon>Actinomycetes</taxon>
        <taxon>Jiangellales</taxon>
        <taxon>Jiangellaceae</taxon>
        <taxon>Phytoactinopolyspora</taxon>
    </lineage>
</organism>
<evidence type="ECO:0000313" key="2">
    <source>
        <dbReference type="Proteomes" id="UP000250462"/>
    </source>
</evidence>
<protein>
    <recommendedName>
        <fullName evidence="3">ParA family protein</fullName>
    </recommendedName>
</protein>
<dbReference type="EMBL" id="QMIG01000001">
    <property type="protein sequence ID" value="RAW18555.1"/>
    <property type="molecule type" value="Genomic_DNA"/>
</dbReference>
<dbReference type="Gene3D" id="3.40.50.300">
    <property type="entry name" value="P-loop containing nucleotide triphosphate hydrolases"/>
    <property type="match status" value="1"/>
</dbReference>
<sequence length="260" mass="27264">MLVAFASAKGSPGVTTTVNVLGDVWPTDVLAAEFDPAGGDLALRHRDPYGHPLEPERGLVSLAAASRRGIGVHELEQHVQTIDGGLPVLTGVTRPEQITGIGAVWPTLTRSLRETGMDALVDCGRVAPGTPVMPVLTGADAVVFVTRPSVESYAHLRERLRWLAEPLRIGELGSTPVGVIVITEPTDSAAARDLDRLLQYAGLQVSVLGRIADDPKAVPALTGASNRKLERSLLVRSAREVASAVRSLASGAGSVSRAGR</sequence>
<proteinExistence type="predicted"/>
<accession>A0A329R1R2</accession>
<evidence type="ECO:0000313" key="1">
    <source>
        <dbReference type="EMBL" id="RAW18555.1"/>
    </source>
</evidence>
<dbReference type="InterPro" id="IPR027417">
    <property type="entry name" value="P-loop_NTPase"/>
</dbReference>
<gene>
    <name evidence="1" type="ORF">DPM12_00190</name>
</gene>
<dbReference type="Proteomes" id="UP000250462">
    <property type="component" value="Unassembled WGS sequence"/>
</dbReference>
<reference evidence="1 2" key="1">
    <citation type="submission" date="2018-06" db="EMBL/GenBank/DDBJ databases">
        <title>Phytoactinopolyspora halophila sp. nov., a novel halophilic actinomycete isolated from a saline soil in China.</title>
        <authorList>
            <person name="Tang S.-K."/>
        </authorList>
    </citation>
    <scope>NUCLEOTIDE SEQUENCE [LARGE SCALE GENOMIC DNA]</scope>
    <source>
        <strain evidence="1 2">YIM 96934</strain>
    </source>
</reference>
<name>A0A329R1R2_9ACTN</name>
<comment type="caution">
    <text evidence="1">The sequence shown here is derived from an EMBL/GenBank/DDBJ whole genome shotgun (WGS) entry which is preliminary data.</text>
</comment>
<dbReference type="OrthoDB" id="5243870at2"/>
<dbReference type="AlphaFoldDB" id="A0A329R1R2"/>
<evidence type="ECO:0008006" key="3">
    <source>
        <dbReference type="Google" id="ProtNLM"/>
    </source>
</evidence>
<dbReference type="SUPFAM" id="SSF52540">
    <property type="entry name" value="P-loop containing nucleoside triphosphate hydrolases"/>
    <property type="match status" value="1"/>
</dbReference>
<keyword evidence="2" id="KW-1185">Reference proteome</keyword>